<dbReference type="InterPro" id="IPR029068">
    <property type="entry name" value="Glyas_Bleomycin-R_OHBP_Dase"/>
</dbReference>
<proteinExistence type="predicted"/>
<dbReference type="RefSeq" id="WP_201924709.1">
    <property type="nucleotide sequence ID" value="NZ_BAABAX010000027.1"/>
</dbReference>
<reference evidence="2" key="1">
    <citation type="submission" date="2021-01" db="EMBL/GenBank/DDBJ databases">
        <authorList>
            <person name="Zhong Y.L."/>
        </authorList>
    </citation>
    <scope>NUCLEOTIDE SEQUENCE</scope>
    <source>
        <strain evidence="2">KCTC 23302</strain>
    </source>
</reference>
<dbReference type="InterPro" id="IPR004360">
    <property type="entry name" value="Glyas_Fos-R_dOase_dom"/>
</dbReference>
<dbReference type="AlphaFoldDB" id="A0A937A8F6"/>
<dbReference type="Pfam" id="PF00903">
    <property type="entry name" value="Glyoxalase"/>
    <property type="match status" value="1"/>
</dbReference>
<dbReference type="SUPFAM" id="SSF54593">
    <property type="entry name" value="Glyoxalase/Bleomycin resistance protein/Dihydroxybiphenyl dioxygenase"/>
    <property type="match status" value="1"/>
</dbReference>
<dbReference type="PROSITE" id="PS51257">
    <property type="entry name" value="PROKAR_LIPOPROTEIN"/>
    <property type="match status" value="1"/>
</dbReference>
<gene>
    <name evidence="2" type="ORF">JJQ60_21600</name>
</gene>
<dbReference type="Gene3D" id="3.10.180.10">
    <property type="entry name" value="2,3-Dihydroxybiphenyl 1,2-Dioxygenase, domain 1"/>
    <property type="match status" value="1"/>
</dbReference>
<protein>
    <submittedName>
        <fullName evidence="2">VOC family protein</fullName>
    </submittedName>
</protein>
<name>A0A937A8F6_9FLAO</name>
<accession>A0A937A8F6</accession>
<comment type="caution">
    <text evidence="2">The sequence shown here is derived from an EMBL/GenBank/DDBJ whole genome shotgun (WGS) entry which is preliminary data.</text>
</comment>
<evidence type="ECO:0000313" key="2">
    <source>
        <dbReference type="EMBL" id="MBL0686134.1"/>
    </source>
</evidence>
<evidence type="ECO:0000259" key="1">
    <source>
        <dbReference type="Pfam" id="PF00903"/>
    </source>
</evidence>
<sequence>MKVLLLSIGLFLIFSCNNKDNCTEKSIVKIQKPKITEIEIKYAYTILYVSNVPKAIDFYKKAFGFEQKFLTPENDYGEIISGTTTISFANFELGNSNLKKVLQRVN</sequence>
<evidence type="ECO:0000313" key="3">
    <source>
        <dbReference type="Proteomes" id="UP000651057"/>
    </source>
</evidence>
<feature type="domain" description="Glyoxalase/fosfomycin resistance/dioxygenase" evidence="1">
    <location>
        <begin position="43"/>
        <end position="93"/>
    </location>
</feature>
<dbReference type="EMBL" id="JAERQJ010000019">
    <property type="protein sequence ID" value="MBL0686134.1"/>
    <property type="molecule type" value="Genomic_DNA"/>
</dbReference>
<organism evidence="2 3">
    <name type="scientific">Aquimarina mytili</name>
    <dbReference type="NCBI Taxonomy" id="874423"/>
    <lineage>
        <taxon>Bacteria</taxon>
        <taxon>Pseudomonadati</taxon>
        <taxon>Bacteroidota</taxon>
        <taxon>Flavobacteriia</taxon>
        <taxon>Flavobacteriales</taxon>
        <taxon>Flavobacteriaceae</taxon>
        <taxon>Aquimarina</taxon>
    </lineage>
</organism>
<dbReference type="Proteomes" id="UP000651057">
    <property type="component" value="Unassembled WGS sequence"/>
</dbReference>
<keyword evidence="3" id="KW-1185">Reference proteome</keyword>